<dbReference type="EMBL" id="VTPC01049540">
    <property type="protein sequence ID" value="KAF2890599.1"/>
    <property type="molecule type" value="Genomic_DNA"/>
</dbReference>
<dbReference type="OrthoDB" id="8197165at2759"/>
<reference evidence="1" key="1">
    <citation type="submission" date="2019-08" db="EMBL/GenBank/DDBJ databases">
        <title>The genome of the North American firefly Photinus pyralis.</title>
        <authorList>
            <consortium name="Photinus pyralis genome working group"/>
            <person name="Fallon T.R."/>
            <person name="Sander Lower S.E."/>
            <person name="Weng J.-K."/>
        </authorList>
    </citation>
    <scope>NUCLEOTIDE SEQUENCE</scope>
    <source>
        <strain evidence="1">TRF0915ILg1</strain>
        <tissue evidence="1">Whole body</tissue>
    </source>
</reference>
<comment type="caution">
    <text evidence="1">The sequence shown here is derived from an EMBL/GenBank/DDBJ whole genome shotgun (WGS) entry which is preliminary data.</text>
</comment>
<dbReference type="Proteomes" id="UP000801492">
    <property type="component" value="Unassembled WGS sequence"/>
</dbReference>
<evidence type="ECO:0000313" key="1">
    <source>
        <dbReference type="EMBL" id="KAF2890599.1"/>
    </source>
</evidence>
<dbReference type="AlphaFoldDB" id="A0A8K0CQ72"/>
<sequence>MLDGSTNNILSKRNATQNCFICDASPKKMNLKSVAEKPVNYENLRYGLSSLQSWQVRGPEKKALFEDRKKHIQAEFKAQMGLVVDKPKPGYESTNDGNTARRFFNNLELLQLPASIKN</sequence>
<name>A0A8K0CQ72_IGNLU</name>
<accession>A0A8K0CQ72</accession>
<protein>
    <submittedName>
        <fullName evidence="1">Uncharacterized protein</fullName>
    </submittedName>
</protein>
<keyword evidence="2" id="KW-1185">Reference proteome</keyword>
<evidence type="ECO:0000313" key="2">
    <source>
        <dbReference type="Proteomes" id="UP000801492"/>
    </source>
</evidence>
<proteinExistence type="predicted"/>
<organism evidence="1 2">
    <name type="scientific">Ignelater luminosus</name>
    <name type="common">Cucubano</name>
    <name type="synonym">Pyrophorus luminosus</name>
    <dbReference type="NCBI Taxonomy" id="2038154"/>
    <lineage>
        <taxon>Eukaryota</taxon>
        <taxon>Metazoa</taxon>
        <taxon>Ecdysozoa</taxon>
        <taxon>Arthropoda</taxon>
        <taxon>Hexapoda</taxon>
        <taxon>Insecta</taxon>
        <taxon>Pterygota</taxon>
        <taxon>Neoptera</taxon>
        <taxon>Endopterygota</taxon>
        <taxon>Coleoptera</taxon>
        <taxon>Polyphaga</taxon>
        <taxon>Elateriformia</taxon>
        <taxon>Elateroidea</taxon>
        <taxon>Elateridae</taxon>
        <taxon>Agrypninae</taxon>
        <taxon>Pyrophorini</taxon>
        <taxon>Ignelater</taxon>
    </lineage>
</organism>
<gene>
    <name evidence="1" type="ORF">ILUMI_15574</name>
</gene>